<feature type="non-terminal residue" evidence="3">
    <location>
        <position position="240"/>
    </location>
</feature>
<feature type="region of interest" description="Disordered" evidence="1">
    <location>
        <begin position="220"/>
        <end position="240"/>
    </location>
</feature>
<dbReference type="EMBL" id="KV429027">
    <property type="protein sequence ID" value="KZT30997.1"/>
    <property type="molecule type" value="Genomic_DNA"/>
</dbReference>
<accession>A0A165WCX8</accession>
<evidence type="ECO:0000259" key="2">
    <source>
        <dbReference type="PROSITE" id="PS51184"/>
    </source>
</evidence>
<dbReference type="InterPro" id="IPR003347">
    <property type="entry name" value="JmjC_dom"/>
</dbReference>
<dbReference type="Proteomes" id="UP000076798">
    <property type="component" value="Unassembled WGS sequence"/>
</dbReference>
<dbReference type="SUPFAM" id="SSF51197">
    <property type="entry name" value="Clavaminate synthase-like"/>
    <property type="match status" value="1"/>
</dbReference>
<feature type="domain" description="JmjC" evidence="2">
    <location>
        <begin position="1"/>
        <end position="94"/>
    </location>
</feature>
<evidence type="ECO:0000313" key="3">
    <source>
        <dbReference type="EMBL" id="KZT30997.1"/>
    </source>
</evidence>
<name>A0A165WCX8_9AGAM</name>
<evidence type="ECO:0000256" key="1">
    <source>
        <dbReference type="SAM" id="MobiDB-lite"/>
    </source>
</evidence>
<keyword evidence="4" id="KW-1185">Reference proteome</keyword>
<gene>
    <name evidence="3" type="ORF">SISSUDRAFT_1068265</name>
</gene>
<reference evidence="3 4" key="1">
    <citation type="journal article" date="2016" name="Mol. Biol. Evol.">
        <title>Comparative Genomics of Early-Diverging Mushroom-Forming Fungi Provides Insights into the Origins of Lignocellulose Decay Capabilities.</title>
        <authorList>
            <person name="Nagy L.G."/>
            <person name="Riley R."/>
            <person name="Tritt A."/>
            <person name="Adam C."/>
            <person name="Daum C."/>
            <person name="Floudas D."/>
            <person name="Sun H."/>
            <person name="Yadav J.S."/>
            <person name="Pangilinan J."/>
            <person name="Larsson K.H."/>
            <person name="Matsuura K."/>
            <person name="Barry K."/>
            <person name="Labutti K."/>
            <person name="Kuo R."/>
            <person name="Ohm R.A."/>
            <person name="Bhattacharya S.S."/>
            <person name="Shirouzu T."/>
            <person name="Yoshinaga Y."/>
            <person name="Martin F.M."/>
            <person name="Grigoriev I.V."/>
            <person name="Hibbett D.S."/>
        </authorList>
    </citation>
    <scope>NUCLEOTIDE SEQUENCE [LARGE SCALE GENOMIC DNA]</scope>
    <source>
        <strain evidence="3 4">HHB10207 ss-3</strain>
    </source>
</reference>
<organism evidence="3 4">
    <name type="scientific">Sistotremastrum suecicum HHB10207 ss-3</name>
    <dbReference type="NCBI Taxonomy" id="1314776"/>
    <lineage>
        <taxon>Eukaryota</taxon>
        <taxon>Fungi</taxon>
        <taxon>Dikarya</taxon>
        <taxon>Basidiomycota</taxon>
        <taxon>Agaricomycotina</taxon>
        <taxon>Agaricomycetes</taxon>
        <taxon>Sistotremastrales</taxon>
        <taxon>Sistotremastraceae</taxon>
        <taxon>Sistotremastrum</taxon>
    </lineage>
</organism>
<dbReference type="AlphaFoldDB" id="A0A165WCX8"/>
<evidence type="ECO:0000313" key="4">
    <source>
        <dbReference type="Proteomes" id="UP000076798"/>
    </source>
</evidence>
<dbReference type="PROSITE" id="PS51184">
    <property type="entry name" value="JMJC"/>
    <property type="match status" value="1"/>
</dbReference>
<proteinExistence type="predicted"/>
<sequence length="240" mass="28080">MRNLIGIKWWAVKTGPPMKAPDEKKKQDVVEISDDEVPNFSEWEIFVLFPGDGIAISPGSIHAVYSVQPTIFEGWFFYPFTSYKATLYAVVQEHKAGLKITNTCHPPLFANFFRLWVYYYRIWNKHGVAMFEMEGMPDRDNFLDLVAICRHMNRLTPQLQQDPEEPTYLWPMGFVQDRATVKIQVSHWLGIIKKGKKKGDPVLTKLRNDWKKRKQILKDSVTDKPKKHRQVDLWDAGRLE</sequence>
<protein>
    <recommendedName>
        <fullName evidence="2">JmjC domain-containing protein</fullName>
    </recommendedName>
</protein>